<evidence type="ECO:0000313" key="4">
    <source>
        <dbReference type="EMBL" id="PIR93155.1"/>
    </source>
</evidence>
<dbReference type="Gene3D" id="3.90.1150.10">
    <property type="entry name" value="Aspartate Aminotransferase, domain 1"/>
    <property type="match status" value="1"/>
</dbReference>
<evidence type="ECO:0000256" key="2">
    <source>
        <dbReference type="PIRSR" id="PIRSR000390-2"/>
    </source>
</evidence>
<proteinExistence type="inferred from homology"/>
<feature type="modified residue" description="N6-(pyridoxal phosphate)lysine" evidence="2">
    <location>
        <position position="182"/>
    </location>
</feature>
<dbReference type="GO" id="GO:0030170">
    <property type="term" value="F:pyridoxal phosphate binding"/>
    <property type="evidence" value="ECO:0007669"/>
    <property type="project" value="TreeGrafter"/>
</dbReference>
<evidence type="ECO:0000313" key="5">
    <source>
        <dbReference type="Proteomes" id="UP000228626"/>
    </source>
</evidence>
<dbReference type="Pfam" id="PF01041">
    <property type="entry name" value="DegT_DnrJ_EryC1"/>
    <property type="match status" value="1"/>
</dbReference>
<protein>
    <submittedName>
        <fullName evidence="4">Polysaccharide biosynthesis protein</fullName>
    </submittedName>
</protein>
<feature type="active site" description="Proton acceptor" evidence="1">
    <location>
        <position position="182"/>
    </location>
</feature>
<dbReference type="InterPro" id="IPR015421">
    <property type="entry name" value="PyrdxlP-dep_Trfase_major"/>
</dbReference>
<accession>A0A2H0V265</accession>
<dbReference type="PANTHER" id="PTHR30244:SF39">
    <property type="entry name" value="BLR3650 PROTEIN"/>
    <property type="match status" value="1"/>
</dbReference>
<dbReference type="PIRSF" id="PIRSF000390">
    <property type="entry name" value="PLP_StrS"/>
    <property type="match status" value="1"/>
</dbReference>
<gene>
    <name evidence="4" type="ORF">COT99_02340</name>
</gene>
<name>A0A2H0V265_9BACT</name>
<dbReference type="Proteomes" id="UP000228626">
    <property type="component" value="Unassembled WGS sequence"/>
</dbReference>
<reference evidence="5" key="1">
    <citation type="submission" date="2017-09" db="EMBL/GenBank/DDBJ databases">
        <title>Depth-based differentiation of microbial function through sediment-hosted aquifers and enrichment of novel symbionts in the deep terrestrial subsurface.</title>
        <authorList>
            <person name="Probst A.J."/>
            <person name="Ladd B."/>
            <person name="Jarett J.K."/>
            <person name="Geller-Mcgrath D.E."/>
            <person name="Sieber C.M.K."/>
            <person name="Emerson J.B."/>
            <person name="Anantharaman K."/>
            <person name="Thomas B.C."/>
            <person name="Malmstrom R."/>
            <person name="Stieglmeier M."/>
            <person name="Klingl A."/>
            <person name="Woyke T."/>
            <person name="Ryan C.M."/>
            <person name="Banfield J.F."/>
        </authorList>
    </citation>
    <scope>NUCLEOTIDE SEQUENCE [LARGE SCALE GENOMIC DNA]</scope>
</reference>
<organism evidence="4 5">
    <name type="scientific">Candidatus Falkowbacteria bacterium CG10_big_fil_rev_8_21_14_0_10_43_10</name>
    <dbReference type="NCBI Taxonomy" id="1974567"/>
    <lineage>
        <taxon>Bacteria</taxon>
        <taxon>Candidatus Falkowiibacteriota</taxon>
    </lineage>
</organism>
<dbReference type="InterPro" id="IPR000653">
    <property type="entry name" value="DegT/StrS_aminotransferase"/>
</dbReference>
<dbReference type="AlphaFoldDB" id="A0A2H0V265"/>
<dbReference type="CDD" id="cd00616">
    <property type="entry name" value="AHBA_syn"/>
    <property type="match status" value="1"/>
</dbReference>
<sequence length="369" mass="41498">MKKYPLAKPYITKAEEKGVLEVLRSGSLSLGPKYEEFEKRFAKKVGAKYAAAVSSGTAGLHLAIIAAGIGPGDEVITSPFSFIASANCILYVGAKPVFVDIDPLIYNIDSQKIEARITKRTKAILVVHIFGQTADMIPIMKLAKKYKLKIIEDACESIGATYCDCSAGTFGESAVFAFYPNKQMTTGEGGMLVTDKKNIYNLCCSLRNQGRSENMRWLDHKYLGYNYRMDEMSAALGLAQLKKLDFMIKERRKIAGWYNKHLAAYADIIRTPDTAAVNTHTWFVYVVQLLSDKIRRDRVINLLRLEGIATKPYLPPIHLFDFYKKRFNYKKGDFPIAEDVGSRSLALPIYIGLKEKDIKYIVNKLIKLL</sequence>
<dbReference type="PANTHER" id="PTHR30244">
    <property type="entry name" value="TRANSAMINASE"/>
    <property type="match status" value="1"/>
</dbReference>
<dbReference type="EMBL" id="PFAR01000027">
    <property type="protein sequence ID" value="PIR93155.1"/>
    <property type="molecule type" value="Genomic_DNA"/>
</dbReference>
<evidence type="ECO:0000256" key="3">
    <source>
        <dbReference type="RuleBase" id="RU004508"/>
    </source>
</evidence>
<dbReference type="GO" id="GO:0000271">
    <property type="term" value="P:polysaccharide biosynthetic process"/>
    <property type="evidence" value="ECO:0007669"/>
    <property type="project" value="TreeGrafter"/>
</dbReference>
<dbReference type="InterPro" id="IPR015422">
    <property type="entry name" value="PyrdxlP-dep_Trfase_small"/>
</dbReference>
<dbReference type="Gene3D" id="3.40.640.10">
    <property type="entry name" value="Type I PLP-dependent aspartate aminotransferase-like (Major domain)"/>
    <property type="match status" value="1"/>
</dbReference>
<dbReference type="GO" id="GO:0008483">
    <property type="term" value="F:transaminase activity"/>
    <property type="evidence" value="ECO:0007669"/>
    <property type="project" value="TreeGrafter"/>
</dbReference>
<comment type="similarity">
    <text evidence="3">Belongs to the DegT/DnrJ/EryC1 family.</text>
</comment>
<dbReference type="SUPFAM" id="SSF53383">
    <property type="entry name" value="PLP-dependent transferases"/>
    <property type="match status" value="1"/>
</dbReference>
<keyword evidence="2 3" id="KW-0663">Pyridoxal phosphate</keyword>
<dbReference type="InterPro" id="IPR015424">
    <property type="entry name" value="PyrdxlP-dep_Trfase"/>
</dbReference>
<evidence type="ECO:0000256" key="1">
    <source>
        <dbReference type="PIRSR" id="PIRSR000390-1"/>
    </source>
</evidence>
<comment type="caution">
    <text evidence="4">The sequence shown here is derived from an EMBL/GenBank/DDBJ whole genome shotgun (WGS) entry which is preliminary data.</text>
</comment>